<keyword evidence="9" id="KW-0482">Metalloprotease</keyword>
<dbReference type="InterPro" id="IPR003146">
    <property type="entry name" value="M14A_act_pep"/>
</dbReference>
<dbReference type="GeneID" id="117653538"/>
<evidence type="ECO:0000256" key="7">
    <source>
        <dbReference type="ARBA" id="ARBA00022801"/>
    </source>
</evidence>
<evidence type="ECO:0000256" key="5">
    <source>
        <dbReference type="ARBA" id="ARBA00022723"/>
    </source>
</evidence>
<evidence type="ECO:0000256" key="12">
    <source>
        <dbReference type="SAM" id="SignalP"/>
    </source>
</evidence>
<feature type="domain" description="Peptidase M14" evidence="13">
    <location>
        <begin position="154"/>
        <end position="446"/>
    </location>
</feature>
<evidence type="ECO:0000313" key="14">
    <source>
        <dbReference type="Proteomes" id="UP000515158"/>
    </source>
</evidence>
<keyword evidence="7" id="KW-0378">Hydrolase</keyword>
<dbReference type="InParanoid" id="A0A6P9ACG1"/>
<dbReference type="FunCoup" id="A0A6P9ACG1">
    <property type="interactions" value="29"/>
</dbReference>
<feature type="active site" description="Proton donor/acceptor" evidence="11">
    <location>
        <position position="413"/>
    </location>
</feature>
<accession>A0A6P9ACG1</accession>
<feature type="signal peptide" evidence="12">
    <location>
        <begin position="1"/>
        <end position="46"/>
    </location>
</feature>
<evidence type="ECO:0000256" key="6">
    <source>
        <dbReference type="ARBA" id="ARBA00022729"/>
    </source>
</evidence>
<dbReference type="SMART" id="SM00631">
    <property type="entry name" value="Zn_pept"/>
    <property type="match status" value="1"/>
</dbReference>
<dbReference type="InterPro" id="IPR036990">
    <property type="entry name" value="M14A-like_propep"/>
</dbReference>
<name>A0A6P9ACG1_THRPL</name>
<dbReference type="GO" id="GO:0004181">
    <property type="term" value="F:metallocarboxypeptidase activity"/>
    <property type="evidence" value="ECO:0007669"/>
    <property type="project" value="InterPro"/>
</dbReference>
<evidence type="ECO:0000256" key="10">
    <source>
        <dbReference type="ARBA" id="ARBA00023157"/>
    </source>
</evidence>
<evidence type="ECO:0000256" key="8">
    <source>
        <dbReference type="ARBA" id="ARBA00022833"/>
    </source>
</evidence>
<keyword evidence="6 12" id="KW-0732">Signal</keyword>
<sequence>MAMGTASKAMGGAGPTDAARRHAVVHAALLGLAGLLLVLQHHQVDGQAVPAKSYSNFTVLRVSPATQEQVTGLLSLDGRPGVDWWTPPRVGAPADVMVSPEARDAVLQQMNSLGLQWEVLHSDLQQHNGVVDRELAAAQLAGRVAADAYIDNKRYFLYDEIEDYIKRVAENHPNRVKVHDIGRTFEGRRMLVVHVSNCPYCNYTAIWVDAGIHAREWIAPATALFALSQLAENETAHADMREQLDWYILVVANPDGYQFTHTTDRMWRKTRSTTSMPGCYGADPNRNFDFHWNEVGASKNPCSETFAGRNAFSEIEAKNIRTFLWDNRLKIKLYISYHSYGNFILYPWGYTAENPKDWQTLKSVAMKANEAMVRAGSEPYTIGSSTQTLYAAAGGSDDWAKGFAGIPLSYTIELPGYKFGFQLPTSYIDAVARQSFEGLRAFASEVKRLRAVNGPNLTVETRAFPRRTQQGRAQAPPTTRAFGRL</sequence>
<evidence type="ECO:0000256" key="4">
    <source>
        <dbReference type="ARBA" id="ARBA00022670"/>
    </source>
</evidence>
<keyword evidence="3" id="KW-0121">Carboxypeptidase</keyword>
<proteinExistence type="inferred from homology"/>
<dbReference type="Pfam" id="PF02244">
    <property type="entry name" value="Propep_M14"/>
    <property type="match status" value="1"/>
</dbReference>
<keyword evidence="10" id="KW-1015">Disulfide bond</keyword>
<dbReference type="Proteomes" id="UP000515158">
    <property type="component" value="Unplaced"/>
</dbReference>
<dbReference type="Gene3D" id="3.40.630.10">
    <property type="entry name" value="Zn peptidases"/>
    <property type="match status" value="1"/>
</dbReference>
<dbReference type="PANTHER" id="PTHR11705">
    <property type="entry name" value="PROTEASE FAMILY M14 CARBOXYPEPTIDASE A,B"/>
    <property type="match status" value="1"/>
</dbReference>
<protein>
    <submittedName>
        <fullName evidence="15">Carboxypeptidase B-like isoform X1</fullName>
    </submittedName>
</protein>
<dbReference type="PANTHER" id="PTHR11705:SF140">
    <property type="entry name" value="FI02848P-RELATED"/>
    <property type="match status" value="1"/>
</dbReference>
<dbReference type="PRINTS" id="PR00765">
    <property type="entry name" value="CRBOXYPTASEA"/>
</dbReference>
<dbReference type="GO" id="GO:0008270">
    <property type="term" value="F:zinc ion binding"/>
    <property type="evidence" value="ECO:0007669"/>
    <property type="project" value="InterPro"/>
</dbReference>
<keyword evidence="5" id="KW-0479">Metal-binding</keyword>
<dbReference type="GO" id="GO:0006508">
    <property type="term" value="P:proteolysis"/>
    <property type="evidence" value="ECO:0007669"/>
    <property type="project" value="UniProtKB-KW"/>
</dbReference>
<evidence type="ECO:0000313" key="15">
    <source>
        <dbReference type="RefSeq" id="XP_034255170.1"/>
    </source>
</evidence>
<keyword evidence="8" id="KW-0862">Zinc</keyword>
<dbReference type="OrthoDB" id="3626597at2759"/>
<dbReference type="Pfam" id="PF00246">
    <property type="entry name" value="Peptidase_M14"/>
    <property type="match status" value="1"/>
</dbReference>
<comment type="similarity">
    <text evidence="2 11">Belongs to the peptidase M14 family.</text>
</comment>
<evidence type="ECO:0000256" key="2">
    <source>
        <dbReference type="ARBA" id="ARBA00005988"/>
    </source>
</evidence>
<reference evidence="15" key="1">
    <citation type="submission" date="2025-08" db="UniProtKB">
        <authorList>
            <consortium name="RefSeq"/>
        </authorList>
    </citation>
    <scope>IDENTIFICATION</scope>
    <source>
        <tissue evidence="15">Total insect</tissue>
    </source>
</reference>
<dbReference type="RefSeq" id="XP_034255170.1">
    <property type="nucleotide sequence ID" value="XM_034399279.1"/>
</dbReference>
<dbReference type="GO" id="GO:0005615">
    <property type="term" value="C:extracellular space"/>
    <property type="evidence" value="ECO:0007669"/>
    <property type="project" value="TreeGrafter"/>
</dbReference>
<dbReference type="Gene3D" id="3.30.70.340">
    <property type="entry name" value="Metallocarboxypeptidase-like"/>
    <property type="match status" value="1"/>
</dbReference>
<evidence type="ECO:0000256" key="3">
    <source>
        <dbReference type="ARBA" id="ARBA00022645"/>
    </source>
</evidence>
<evidence type="ECO:0000256" key="9">
    <source>
        <dbReference type="ARBA" id="ARBA00023049"/>
    </source>
</evidence>
<evidence type="ECO:0000256" key="1">
    <source>
        <dbReference type="ARBA" id="ARBA00001947"/>
    </source>
</evidence>
<gene>
    <name evidence="15" type="primary">LOC117653538</name>
</gene>
<comment type="cofactor">
    <cofactor evidence="1">
        <name>Zn(2+)</name>
        <dbReference type="ChEBI" id="CHEBI:29105"/>
    </cofactor>
</comment>
<keyword evidence="4" id="KW-0645">Protease</keyword>
<dbReference type="PROSITE" id="PS52035">
    <property type="entry name" value="PEPTIDASE_M14"/>
    <property type="match status" value="1"/>
</dbReference>
<evidence type="ECO:0000256" key="11">
    <source>
        <dbReference type="PROSITE-ProRule" id="PRU01379"/>
    </source>
</evidence>
<dbReference type="KEGG" id="tpal:117653538"/>
<organism evidence="15">
    <name type="scientific">Thrips palmi</name>
    <name type="common">Melon thrips</name>
    <dbReference type="NCBI Taxonomy" id="161013"/>
    <lineage>
        <taxon>Eukaryota</taxon>
        <taxon>Metazoa</taxon>
        <taxon>Ecdysozoa</taxon>
        <taxon>Arthropoda</taxon>
        <taxon>Hexapoda</taxon>
        <taxon>Insecta</taxon>
        <taxon>Pterygota</taxon>
        <taxon>Neoptera</taxon>
        <taxon>Paraneoptera</taxon>
        <taxon>Thysanoptera</taxon>
        <taxon>Terebrantia</taxon>
        <taxon>Thripoidea</taxon>
        <taxon>Thripidae</taxon>
        <taxon>Thrips</taxon>
    </lineage>
</organism>
<dbReference type="FunFam" id="3.40.630.10:FF:000001">
    <property type="entry name" value="Carboxypeptidase B"/>
    <property type="match status" value="1"/>
</dbReference>
<feature type="chain" id="PRO_5027729587" evidence="12">
    <location>
        <begin position="47"/>
        <end position="485"/>
    </location>
</feature>
<evidence type="ECO:0000259" key="13">
    <source>
        <dbReference type="PROSITE" id="PS52035"/>
    </source>
</evidence>
<dbReference type="CDD" id="cd03860">
    <property type="entry name" value="M14_CP_A-B_like"/>
    <property type="match status" value="1"/>
</dbReference>
<dbReference type="SUPFAM" id="SSF53187">
    <property type="entry name" value="Zn-dependent exopeptidases"/>
    <property type="match status" value="1"/>
</dbReference>
<dbReference type="SUPFAM" id="SSF54897">
    <property type="entry name" value="Protease propeptides/inhibitors"/>
    <property type="match status" value="1"/>
</dbReference>
<dbReference type="AlphaFoldDB" id="A0A6P9ACG1"/>
<dbReference type="InterPro" id="IPR000834">
    <property type="entry name" value="Peptidase_M14"/>
</dbReference>
<keyword evidence="14" id="KW-1185">Reference proteome</keyword>